<dbReference type="PANTHER" id="PTHR30632:SF0">
    <property type="entry name" value="SULFATE-BINDING PROTEIN"/>
    <property type="match status" value="1"/>
</dbReference>
<evidence type="ECO:0000256" key="4">
    <source>
        <dbReference type="SAM" id="SignalP"/>
    </source>
</evidence>
<evidence type="ECO:0000256" key="3">
    <source>
        <dbReference type="ARBA" id="ARBA00022729"/>
    </source>
</evidence>
<evidence type="ECO:0000313" key="6">
    <source>
        <dbReference type="Proteomes" id="UP001482513"/>
    </source>
</evidence>
<dbReference type="InterPro" id="IPR006311">
    <property type="entry name" value="TAT_signal"/>
</dbReference>
<feature type="chain" id="PRO_5045492442" evidence="4">
    <location>
        <begin position="24"/>
        <end position="273"/>
    </location>
</feature>
<name>A0ABV0JZ06_9CYAN</name>
<dbReference type="Proteomes" id="UP001482513">
    <property type="component" value="Unassembled WGS sequence"/>
</dbReference>
<dbReference type="InterPro" id="IPR050682">
    <property type="entry name" value="ModA/WtpA"/>
</dbReference>
<dbReference type="CDD" id="cd13537">
    <property type="entry name" value="PBP2_YvgL_like"/>
    <property type="match status" value="1"/>
</dbReference>
<dbReference type="PIRSF" id="PIRSF004846">
    <property type="entry name" value="ModA"/>
    <property type="match status" value="1"/>
</dbReference>
<comment type="caution">
    <text evidence="5">The sequence shown here is derived from an EMBL/GenBank/DDBJ whole genome shotgun (WGS) entry which is preliminary data.</text>
</comment>
<organism evidence="5 6">
    <name type="scientific">Leptolyngbya subtilissima DQ-A4</name>
    <dbReference type="NCBI Taxonomy" id="2933933"/>
    <lineage>
        <taxon>Bacteria</taxon>
        <taxon>Bacillati</taxon>
        <taxon>Cyanobacteriota</taxon>
        <taxon>Cyanophyceae</taxon>
        <taxon>Leptolyngbyales</taxon>
        <taxon>Leptolyngbyaceae</taxon>
        <taxon>Leptolyngbya group</taxon>
        <taxon>Leptolyngbya</taxon>
    </lineage>
</organism>
<sequence>MSSIKDRRFLLRVCGGLAIALFAAGCGPSASTPQRSETPAQPVELTVSAAASLQDVLEAITPQFHAAYPTIKISYNFGASGALQQQIEQGAPADIFFSAAAKQMDALAEKGLVLKDSRQNLLTNSLVLIAPAQSQLAVTDIAQLKDAEVGVVAVGEFRSVPAGQYAEQVFTKLNLLEALQSKLVFSNSVRGVLAAVESGNADVGMVYATDATLSERVKVLATATAATHQPIVYPIAVVSNSPNPDAAKTLIAFLQTPAAQNKFKEFGFGVVAP</sequence>
<comment type="similarity">
    <text evidence="1">Belongs to the bacterial solute-binding protein ModA family.</text>
</comment>
<dbReference type="PROSITE" id="PS51257">
    <property type="entry name" value="PROKAR_LIPOPROTEIN"/>
    <property type="match status" value="1"/>
</dbReference>
<reference evidence="5 6" key="1">
    <citation type="submission" date="2022-04" db="EMBL/GenBank/DDBJ databases">
        <title>Positive selection, recombination, and allopatry shape intraspecific diversity of widespread and dominant cyanobacteria.</title>
        <authorList>
            <person name="Wei J."/>
            <person name="Shu W."/>
            <person name="Hu C."/>
        </authorList>
    </citation>
    <scope>NUCLEOTIDE SEQUENCE [LARGE SCALE GENOMIC DNA]</scope>
    <source>
        <strain evidence="5 6">DQ-A4</strain>
    </source>
</reference>
<dbReference type="InterPro" id="IPR005950">
    <property type="entry name" value="ModA"/>
</dbReference>
<dbReference type="InterPro" id="IPR041879">
    <property type="entry name" value="YvgL-like_PBP2"/>
</dbReference>
<evidence type="ECO:0000256" key="2">
    <source>
        <dbReference type="ARBA" id="ARBA00022723"/>
    </source>
</evidence>
<evidence type="ECO:0000313" key="5">
    <source>
        <dbReference type="EMBL" id="MEP0945731.1"/>
    </source>
</evidence>
<dbReference type="Pfam" id="PF13531">
    <property type="entry name" value="SBP_bac_11"/>
    <property type="match status" value="1"/>
</dbReference>
<evidence type="ECO:0000256" key="1">
    <source>
        <dbReference type="ARBA" id="ARBA00009175"/>
    </source>
</evidence>
<proteinExistence type="inferred from homology"/>
<feature type="signal peptide" evidence="4">
    <location>
        <begin position="1"/>
        <end position="23"/>
    </location>
</feature>
<dbReference type="EMBL" id="JAMPKX010000001">
    <property type="protein sequence ID" value="MEP0945731.1"/>
    <property type="molecule type" value="Genomic_DNA"/>
</dbReference>
<keyword evidence="6" id="KW-1185">Reference proteome</keyword>
<accession>A0ABV0JZ06</accession>
<dbReference type="PROSITE" id="PS51318">
    <property type="entry name" value="TAT"/>
    <property type="match status" value="1"/>
</dbReference>
<dbReference type="NCBIfam" id="TIGR01256">
    <property type="entry name" value="modA"/>
    <property type="match status" value="1"/>
</dbReference>
<keyword evidence="2" id="KW-0479">Metal-binding</keyword>
<keyword evidence="3 4" id="KW-0732">Signal</keyword>
<gene>
    <name evidence="5" type="primary">modA</name>
    <name evidence="5" type="ORF">NC992_02495</name>
</gene>
<dbReference type="Gene3D" id="3.40.190.10">
    <property type="entry name" value="Periplasmic binding protein-like II"/>
    <property type="match status" value="2"/>
</dbReference>
<dbReference type="SUPFAM" id="SSF53850">
    <property type="entry name" value="Periplasmic binding protein-like II"/>
    <property type="match status" value="1"/>
</dbReference>
<dbReference type="RefSeq" id="WP_190698949.1">
    <property type="nucleotide sequence ID" value="NZ_JAMPKX010000001.1"/>
</dbReference>
<protein>
    <submittedName>
        <fullName evidence="5">Molybdate ABC transporter substrate-binding protein</fullName>
    </submittedName>
</protein>
<dbReference type="PANTHER" id="PTHR30632">
    <property type="entry name" value="MOLYBDATE-BINDING PERIPLASMIC PROTEIN"/>
    <property type="match status" value="1"/>
</dbReference>